<reference evidence="2" key="1">
    <citation type="journal article" date="2019" name="Int. J. Syst. Evol. Microbiol.">
        <title>The Global Catalogue of Microorganisms (GCM) 10K type strain sequencing project: providing services to taxonomists for standard genome sequencing and annotation.</title>
        <authorList>
            <consortium name="The Broad Institute Genomics Platform"/>
            <consortium name="The Broad Institute Genome Sequencing Center for Infectious Disease"/>
            <person name="Wu L."/>
            <person name="Ma J."/>
        </authorList>
    </citation>
    <scope>NUCLEOTIDE SEQUENCE [LARGE SCALE GENOMIC DNA]</scope>
    <source>
        <strain evidence="2">NBRC 111756</strain>
    </source>
</reference>
<keyword evidence="2" id="KW-1185">Reference proteome</keyword>
<accession>A0ABW2A877</accession>
<proteinExistence type="predicted"/>
<dbReference type="Proteomes" id="UP001596422">
    <property type="component" value="Unassembled WGS sequence"/>
</dbReference>
<protein>
    <submittedName>
        <fullName evidence="1">Uncharacterized protein</fullName>
    </submittedName>
</protein>
<gene>
    <name evidence="1" type="ORF">ACFQDL_28145</name>
</gene>
<dbReference type="EMBL" id="JBHSWE010000001">
    <property type="protein sequence ID" value="MFC6673529.1"/>
    <property type="molecule type" value="Genomic_DNA"/>
</dbReference>
<evidence type="ECO:0000313" key="1">
    <source>
        <dbReference type="EMBL" id="MFC6673529.1"/>
    </source>
</evidence>
<dbReference type="RefSeq" id="WP_379911981.1">
    <property type="nucleotide sequence ID" value="NZ_JBHSWE010000001.1"/>
</dbReference>
<name>A0ABW2A877_9GAMM</name>
<organism evidence="1 2">
    <name type="scientific">Marinobacterium aestuariivivens</name>
    <dbReference type="NCBI Taxonomy" id="1698799"/>
    <lineage>
        <taxon>Bacteria</taxon>
        <taxon>Pseudomonadati</taxon>
        <taxon>Pseudomonadota</taxon>
        <taxon>Gammaproteobacteria</taxon>
        <taxon>Oceanospirillales</taxon>
        <taxon>Oceanospirillaceae</taxon>
        <taxon>Marinobacterium</taxon>
    </lineage>
</organism>
<sequence>MQDSRDTVGYSGTSIRLVHGEPAALEYMRDYLRRGTGFSVEVAEHGTTLTF</sequence>
<evidence type="ECO:0000313" key="2">
    <source>
        <dbReference type="Proteomes" id="UP001596422"/>
    </source>
</evidence>
<comment type="caution">
    <text evidence="1">The sequence shown here is derived from an EMBL/GenBank/DDBJ whole genome shotgun (WGS) entry which is preliminary data.</text>
</comment>